<evidence type="ECO:0000256" key="1">
    <source>
        <dbReference type="SAM" id="MobiDB-lite"/>
    </source>
</evidence>
<dbReference type="EMBL" id="FMZZ01000011">
    <property type="protein sequence ID" value="SDD47976.1"/>
    <property type="molecule type" value="Genomic_DNA"/>
</dbReference>
<feature type="compositionally biased region" description="Pro residues" evidence="1">
    <location>
        <begin position="39"/>
        <end position="54"/>
    </location>
</feature>
<name>A0A1G6V4Z3_9PSEU</name>
<dbReference type="AlphaFoldDB" id="A0A1G6V4Z3"/>
<accession>A0A1G6V4Z3</accession>
<gene>
    <name evidence="3" type="ORF">SAMN05216174_111220</name>
</gene>
<reference evidence="4" key="1">
    <citation type="submission" date="2016-10" db="EMBL/GenBank/DDBJ databases">
        <authorList>
            <person name="Varghese N."/>
            <person name="Submissions S."/>
        </authorList>
    </citation>
    <scope>NUCLEOTIDE SEQUENCE [LARGE SCALE GENOMIC DNA]</scope>
    <source>
        <strain evidence="4">IBRC-M 10403</strain>
    </source>
</reference>
<feature type="transmembrane region" description="Helical" evidence="2">
    <location>
        <begin position="6"/>
        <end position="23"/>
    </location>
</feature>
<keyword evidence="2" id="KW-0472">Membrane</keyword>
<keyword evidence="4" id="KW-1185">Reference proteome</keyword>
<protein>
    <submittedName>
        <fullName evidence="3">Uncharacterized protein</fullName>
    </submittedName>
</protein>
<feature type="region of interest" description="Disordered" evidence="1">
    <location>
        <begin position="28"/>
        <end position="61"/>
    </location>
</feature>
<evidence type="ECO:0000313" key="3">
    <source>
        <dbReference type="EMBL" id="SDD47976.1"/>
    </source>
</evidence>
<keyword evidence="2" id="KW-0812">Transmembrane</keyword>
<proteinExistence type="predicted"/>
<organism evidence="3 4">
    <name type="scientific">Actinokineospora iranica</name>
    <dbReference type="NCBI Taxonomy" id="1271860"/>
    <lineage>
        <taxon>Bacteria</taxon>
        <taxon>Bacillati</taxon>
        <taxon>Actinomycetota</taxon>
        <taxon>Actinomycetes</taxon>
        <taxon>Pseudonocardiales</taxon>
        <taxon>Pseudonocardiaceae</taxon>
        <taxon>Actinokineospora</taxon>
    </lineage>
</organism>
<evidence type="ECO:0000313" key="4">
    <source>
        <dbReference type="Proteomes" id="UP000199501"/>
    </source>
</evidence>
<sequence>MGPWEILILLTLAGAITAVVLAVRSNNKTKRLRQGIPPGHFPPSYPPQGYPPAGPRDAQPR</sequence>
<dbReference type="STRING" id="1271860.SAMN05216174_111220"/>
<keyword evidence="2" id="KW-1133">Transmembrane helix</keyword>
<evidence type="ECO:0000256" key="2">
    <source>
        <dbReference type="SAM" id="Phobius"/>
    </source>
</evidence>
<dbReference type="Proteomes" id="UP000199501">
    <property type="component" value="Unassembled WGS sequence"/>
</dbReference>